<feature type="compositionally biased region" description="Basic residues" evidence="4">
    <location>
        <begin position="297"/>
        <end position="321"/>
    </location>
</feature>
<dbReference type="AlphaFoldDB" id="A0AAW1ZLD8"/>
<dbReference type="GO" id="GO:0008270">
    <property type="term" value="F:zinc ion binding"/>
    <property type="evidence" value="ECO:0007669"/>
    <property type="project" value="UniProtKB-KW"/>
</dbReference>
<evidence type="ECO:0000259" key="5">
    <source>
        <dbReference type="PROSITE" id="PS51800"/>
    </source>
</evidence>
<dbReference type="SUPFAM" id="SSF57667">
    <property type="entry name" value="beta-beta-alpha zinc fingers"/>
    <property type="match status" value="1"/>
</dbReference>
<evidence type="ECO:0000256" key="2">
    <source>
        <dbReference type="ARBA" id="ARBA00022771"/>
    </source>
</evidence>
<keyword evidence="7" id="KW-1185">Reference proteome</keyword>
<dbReference type="GO" id="GO:0005654">
    <property type="term" value="C:nucleoplasm"/>
    <property type="evidence" value="ECO:0007669"/>
    <property type="project" value="TreeGrafter"/>
</dbReference>
<dbReference type="PANTHER" id="PTHR21402">
    <property type="entry name" value="GAMETOCYTE SPECIFIC FACTOR 1-RELATED"/>
    <property type="match status" value="1"/>
</dbReference>
<feature type="domain" description="CHHC U11-48K-type" evidence="5">
    <location>
        <begin position="51"/>
        <end position="78"/>
    </location>
</feature>
<name>A0AAW1ZLD8_CULAL</name>
<protein>
    <recommendedName>
        <fullName evidence="5">CHHC U11-48K-type domain-containing protein</fullName>
    </recommendedName>
</protein>
<keyword evidence="2" id="KW-0863">Zinc-finger</keyword>
<dbReference type="GO" id="GO:0005689">
    <property type="term" value="C:U12-type spliceosomal complex"/>
    <property type="evidence" value="ECO:0007669"/>
    <property type="project" value="TreeGrafter"/>
</dbReference>
<gene>
    <name evidence="6" type="ORF">ABG768_008699</name>
</gene>
<evidence type="ECO:0000256" key="3">
    <source>
        <dbReference type="ARBA" id="ARBA00022833"/>
    </source>
</evidence>
<dbReference type="PANTHER" id="PTHR21402:SF10">
    <property type="entry name" value="U11_U12 SMALL NUCLEAR RIBONUCLEOPROTEIN 48 KDA PROTEIN"/>
    <property type="match status" value="1"/>
</dbReference>
<proteinExistence type="predicted"/>
<organism evidence="6 7">
    <name type="scientific">Culter alburnus</name>
    <name type="common">Topmouth culter</name>
    <dbReference type="NCBI Taxonomy" id="194366"/>
    <lineage>
        <taxon>Eukaryota</taxon>
        <taxon>Metazoa</taxon>
        <taxon>Chordata</taxon>
        <taxon>Craniata</taxon>
        <taxon>Vertebrata</taxon>
        <taxon>Euteleostomi</taxon>
        <taxon>Actinopterygii</taxon>
        <taxon>Neopterygii</taxon>
        <taxon>Teleostei</taxon>
        <taxon>Ostariophysi</taxon>
        <taxon>Cypriniformes</taxon>
        <taxon>Xenocyprididae</taxon>
        <taxon>Xenocypridinae</taxon>
        <taxon>Culter</taxon>
    </lineage>
</organism>
<dbReference type="Pfam" id="PF05253">
    <property type="entry name" value="zf-U11-48K"/>
    <property type="match status" value="1"/>
</dbReference>
<feature type="compositionally biased region" description="Polar residues" evidence="4">
    <location>
        <begin position="129"/>
        <end position="139"/>
    </location>
</feature>
<dbReference type="InterPro" id="IPR022776">
    <property type="entry name" value="TRM13/UPF0224_CHHC_Znf_dom"/>
</dbReference>
<keyword evidence="1" id="KW-0479">Metal-binding</keyword>
<feature type="region of interest" description="Disordered" evidence="4">
    <location>
        <begin position="256"/>
        <end position="341"/>
    </location>
</feature>
<accession>A0AAW1ZLD8</accession>
<sequence>MCETAFSLSLQERMQRLQELTDFTESCQAELRDLFDSLGWSQELDTHAVQMEVCPFDPNHTVPRERMEKHKAACQLSQLGYSKEEQAEMFDPSVYYEKANIPSITMDKDTFRQVILQTRENAPHVSSAGLHTQSDTSTDLPDIPQNHKRALCDLTVAERMAVYDHVIQEASQQSAKRESNNEDLYVDLVAKLKKGEQQSGPKSHLEVLAEMRDYRRRRQSYRAKNVHITKKSYTEVIREVIDIHSGELGRIWQEVKDEESRASQPSSHSYRGASEKGRSASVESRESRISSRDEHGHKQHRKRSRSRSRKRSRERKHKSKRDSHSPDVERHHKKKKKKNKS</sequence>
<dbReference type="PROSITE" id="PS51800">
    <property type="entry name" value="ZF_CHHC_U11_48K"/>
    <property type="match status" value="1"/>
</dbReference>
<feature type="compositionally biased region" description="Basic residues" evidence="4">
    <location>
        <begin position="331"/>
        <end position="341"/>
    </location>
</feature>
<dbReference type="GO" id="GO:0005829">
    <property type="term" value="C:cytosol"/>
    <property type="evidence" value="ECO:0007669"/>
    <property type="project" value="TreeGrafter"/>
</dbReference>
<dbReference type="EMBL" id="JAWDJR010000016">
    <property type="protein sequence ID" value="KAK9960865.1"/>
    <property type="molecule type" value="Genomic_DNA"/>
</dbReference>
<evidence type="ECO:0000256" key="4">
    <source>
        <dbReference type="SAM" id="MobiDB-lite"/>
    </source>
</evidence>
<dbReference type="InterPro" id="IPR051591">
    <property type="entry name" value="UPF0224_FAM112_RNA_Proc"/>
</dbReference>
<feature type="region of interest" description="Disordered" evidence="4">
    <location>
        <begin position="122"/>
        <end position="144"/>
    </location>
</feature>
<evidence type="ECO:0000313" key="7">
    <source>
        <dbReference type="Proteomes" id="UP001479290"/>
    </source>
</evidence>
<dbReference type="InterPro" id="IPR036236">
    <property type="entry name" value="Znf_C2H2_sf"/>
</dbReference>
<dbReference type="Proteomes" id="UP001479290">
    <property type="component" value="Unassembled WGS sequence"/>
</dbReference>
<keyword evidence="3" id="KW-0862">Zinc</keyword>
<reference evidence="6 7" key="1">
    <citation type="submission" date="2024-05" db="EMBL/GenBank/DDBJ databases">
        <title>A high-quality chromosomal-level genome assembly of Topmouth culter (Culter alburnus).</title>
        <authorList>
            <person name="Zhao H."/>
        </authorList>
    </citation>
    <scope>NUCLEOTIDE SEQUENCE [LARGE SCALE GENOMIC DNA]</scope>
    <source>
        <strain evidence="6">CATC2023</strain>
        <tissue evidence="6">Muscle</tissue>
    </source>
</reference>
<comment type="caution">
    <text evidence="6">The sequence shown here is derived from an EMBL/GenBank/DDBJ whole genome shotgun (WGS) entry which is preliminary data.</text>
</comment>
<evidence type="ECO:0000256" key="1">
    <source>
        <dbReference type="ARBA" id="ARBA00022723"/>
    </source>
</evidence>
<evidence type="ECO:0000313" key="6">
    <source>
        <dbReference type="EMBL" id="KAK9960865.1"/>
    </source>
</evidence>
<feature type="compositionally biased region" description="Basic and acidic residues" evidence="4">
    <location>
        <begin position="273"/>
        <end position="296"/>
    </location>
</feature>